<dbReference type="Pfam" id="PF00488">
    <property type="entry name" value="MutS_V"/>
    <property type="match status" value="1"/>
</dbReference>
<dbReference type="SUPFAM" id="SSF52540">
    <property type="entry name" value="P-loop containing nucleoside triphosphate hydrolases"/>
    <property type="match status" value="1"/>
</dbReference>
<dbReference type="GO" id="GO:0030983">
    <property type="term" value="F:mismatched DNA binding"/>
    <property type="evidence" value="ECO:0007669"/>
    <property type="project" value="InterPro"/>
</dbReference>
<sequence length="608" mass="70539">MMEGQKSSYANRKKHYEDLLKKQTQTISFISLLRLIIFVAGISFSIFFYMRDTYYLSVFVLTTTLITFITFAIKHKKIKYNKIRCTILCEINENSLKRLDNNWKGFSDSGQDFVDETHSYSRDLDIFGDNSLFQWINTCVTYLGRQKLKETLQKPKYNIEEIYKRQKAVKELAKNIGWTQRFEAEAILSENKNHDPKELFKWVEDKNEFFLKPVTIAVIRILPIITLSLLVSSFILSVISYRIFMLAIVLHIILLLIGYKEVSRNLDTVYQYKDSILIYNRLLKHIEKKKFDSEYLIKLKEKLINKAGMKASTQIKKLANLVTVISDRKNIYYFPINILTLWDYQCLINLQRFKKASSSSLKTWLEVIGEMEALNSLSTIAFEHSDWAMPKFHDSPPIFDAKKLGHPLLGDKRIYNDIHIDKSQNVILITGSNMSGKSTLLRTTGINLVLAYTGAPVCCESFTCSIMDIYTCMRTSDNLEKNISSFYAELLRIKKLVTATEDKTPIFFLLDEIFKGTNSIDRHTGAKVLVAKLSNENALGFVSTHDLELGDIEKTNRKVRNYHLREYYKDDKLYFDYKLRTGVSTTRNALYLMKMAGLEIPSDIDLPK</sequence>
<feature type="domain" description="DNA mismatch repair proteins mutS family" evidence="6">
    <location>
        <begin position="424"/>
        <end position="606"/>
    </location>
</feature>
<dbReference type="GO" id="GO:0140664">
    <property type="term" value="F:ATP-dependent DNA damage sensor activity"/>
    <property type="evidence" value="ECO:0007669"/>
    <property type="project" value="InterPro"/>
</dbReference>
<dbReference type="GO" id="GO:0005524">
    <property type="term" value="F:ATP binding"/>
    <property type="evidence" value="ECO:0007669"/>
    <property type="project" value="UniProtKB-KW"/>
</dbReference>
<proteinExistence type="predicted"/>
<dbReference type="InterPro" id="IPR007696">
    <property type="entry name" value="DNA_mismatch_repair_MutS_core"/>
</dbReference>
<evidence type="ECO:0000256" key="2">
    <source>
        <dbReference type="ARBA" id="ARBA00022840"/>
    </source>
</evidence>
<evidence type="ECO:0008006" key="9">
    <source>
        <dbReference type="Google" id="ProtNLM"/>
    </source>
</evidence>
<dbReference type="SMART" id="SM00533">
    <property type="entry name" value="MUTSd"/>
    <property type="match status" value="1"/>
</dbReference>
<dbReference type="GO" id="GO:0006298">
    <property type="term" value="P:mismatch repair"/>
    <property type="evidence" value="ECO:0007669"/>
    <property type="project" value="InterPro"/>
</dbReference>
<keyword evidence="3" id="KW-0238">DNA-binding</keyword>
<feature type="transmembrane region" description="Helical" evidence="4">
    <location>
        <begin position="241"/>
        <end position="259"/>
    </location>
</feature>
<feature type="transmembrane region" description="Helical" evidence="4">
    <location>
        <begin position="29"/>
        <end position="48"/>
    </location>
</feature>
<dbReference type="EMBL" id="CP015756">
    <property type="protein sequence ID" value="APC42191.1"/>
    <property type="molecule type" value="Genomic_DNA"/>
</dbReference>
<feature type="domain" description="DNA mismatch repair protein MutS core" evidence="5">
    <location>
        <begin position="127"/>
        <end position="412"/>
    </location>
</feature>
<organism evidence="7 8">
    <name type="scientific">Clostridium estertheticum subsp. estertheticum</name>
    <dbReference type="NCBI Taxonomy" id="1552"/>
    <lineage>
        <taxon>Bacteria</taxon>
        <taxon>Bacillati</taxon>
        <taxon>Bacillota</taxon>
        <taxon>Clostridia</taxon>
        <taxon>Eubacteriales</taxon>
        <taxon>Clostridiaceae</taxon>
        <taxon>Clostridium</taxon>
    </lineage>
</organism>
<reference evidence="8" key="1">
    <citation type="journal article" date="2016" name="Front. Microbiol.">
        <title>Complete Genome Sequence of Clostridium estertheticum DSM 8809, a Microbe Identified in Spoiled Vacuum Packed Beef.</title>
        <authorList>
            <person name="Yu Z."/>
            <person name="Gunn L."/>
            <person name="Brennan E."/>
            <person name="Reid R."/>
            <person name="Wall P.G."/>
            <person name="Gaora O.P."/>
            <person name="Hurley D."/>
            <person name="Bolton D."/>
            <person name="Fanning S."/>
        </authorList>
    </citation>
    <scope>NUCLEOTIDE SEQUENCE [LARGE SCALE GENOMIC DNA]</scope>
    <source>
        <strain evidence="8">DSM 8809</strain>
    </source>
</reference>
<dbReference type="SMART" id="SM00534">
    <property type="entry name" value="MUTSac"/>
    <property type="match status" value="1"/>
</dbReference>
<dbReference type="Gene3D" id="3.40.50.300">
    <property type="entry name" value="P-loop containing nucleotide triphosphate hydrolases"/>
    <property type="match status" value="1"/>
</dbReference>
<evidence type="ECO:0000259" key="5">
    <source>
        <dbReference type="SMART" id="SM00533"/>
    </source>
</evidence>
<gene>
    <name evidence="7" type="ORF">A7L45_20080</name>
</gene>
<dbReference type="InterPro" id="IPR027417">
    <property type="entry name" value="P-loop_NTPase"/>
</dbReference>
<protein>
    <recommendedName>
        <fullName evidence="9">DNA mismatch repair protein</fullName>
    </recommendedName>
</protein>
<evidence type="ECO:0000256" key="1">
    <source>
        <dbReference type="ARBA" id="ARBA00022741"/>
    </source>
</evidence>
<dbReference type="AlphaFoldDB" id="A0A1J0GLL8"/>
<dbReference type="STRING" id="1552.A7L45_20080"/>
<dbReference type="SUPFAM" id="SSF48334">
    <property type="entry name" value="DNA repair protein MutS, domain III"/>
    <property type="match status" value="1"/>
</dbReference>
<dbReference type="OrthoDB" id="9802448at2"/>
<evidence type="ECO:0000259" key="6">
    <source>
        <dbReference type="SMART" id="SM00534"/>
    </source>
</evidence>
<keyword evidence="2" id="KW-0067">ATP-binding</keyword>
<evidence type="ECO:0000313" key="7">
    <source>
        <dbReference type="EMBL" id="APC42191.1"/>
    </source>
</evidence>
<dbReference type="InterPro" id="IPR000432">
    <property type="entry name" value="DNA_mismatch_repair_MutS_C"/>
</dbReference>
<dbReference type="Gene3D" id="1.10.1420.10">
    <property type="match status" value="1"/>
</dbReference>
<keyword evidence="4" id="KW-1133">Transmembrane helix</keyword>
<dbReference type="Pfam" id="PF05192">
    <property type="entry name" value="MutS_III"/>
    <property type="match status" value="1"/>
</dbReference>
<keyword evidence="4" id="KW-0472">Membrane</keyword>
<dbReference type="Proteomes" id="UP000182569">
    <property type="component" value="Chromosome"/>
</dbReference>
<evidence type="ECO:0000256" key="3">
    <source>
        <dbReference type="ARBA" id="ARBA00023125"/>
    </source>
</evidence>
<dbReference type="InterPro" id="IPR045076">
    <property type="entry name" value="MutS"/>
</dbReference>
<evidence type="ECO:0000256" key="4">
    <source>
        <dbReference type="SAM" id="Phobius"/>
    </source>
</evidence>
<keyword evidence="1" id="KW-0547">Nucleotide-binding</keyword>
<feature type="transmembrane region" description="Helical" evidence="4">
    <location>
        <begin position="54"/>
        <end position="73"/>
    </location>
</feature>
<keyword evidence="8" id="KW-1185">Reference proteome</keyword>
<dbReference type="KEGG" id="ceu:A7L45_20080"/>
<dbReference type="PANTHER" id="PTHR11361">
    <property type="entry name" value="DNA MISMATCH REPAIR PROTEIN MUTS FAMILY MEMBER"/>
    <property type="match status" value="1"/>
</dbReference>
<dbReference type="GO" id="GO:0005829">
    <property type="term" value="C:cytosol"/>
    <property type="evidence" value="ECO:0007669"/>
    <property type="project" value="TreeGrafter"/>
</dbReference>
<dbReference type="PANTHER" id="PTHR11361:SF99">
    <property type="entry name" value="DNA MISMATCH REPAIR PROTEIN"/>
    <property type="match status" value="1"/>
</dbReference>
<keyword evidence="4" id="KW-0812">Transmembrane</keyword>
<accession>A0A1J0GLL8</accession>
<dbReference type="InterPro" id="IPR036187">
    <property type="entry name" value="DNA_mismatch_repair_MutS_sf"/>
</dbReference>
<dbReference type="CDD" id="cd03283">
    <property type="entry name" value="ABC_MutS-like"/>
    <property type="match status" value="1"/>
</dbReference>
<evidence type="ECO:0000313" key="8">
    <source>
        <dbReference type="Proteomes" id="UP000182569"/>
    </source>
</evidence>
<name>A0A1J0GLL8_9CLOT</name>
<feature type="transmembrane region" description="Helical" evidence="4">
    <location>
        <begin position="209"/>
        <end position="235"/>
    </location>
</feature>